<reference evidence="3 4" key="1">
    <citation type="submission" date="2017-10" db="EMBL/GenBank/DDBJ databases">
        <title>Antibacterial composition for extension of chilled fish shelf life and decreasing of risk of food-borne infections, bacteriophage strains for its preparation.</title>
        <authorList>
            <person name="Zulkarneev E.R."/>
            <person name="Aleshkin A.V."/>
            <person name="Rubalsky O.V."/>
            <person name="Kiseleva I.A."/>
            <person name="Rubalskii E.O."/>
            <person name="Lebedev S.N."/>
        </authorList>
    </citation>
    <scope>NUCLEOTIDE SEQUENCE [LARGE SCALE GENOMIC DNA]</scope>
</reference>
<dbReference type="InterPro" id="IPR044925">
    <property type="entry name" value="His-Me_finger_sf"/>
</dbReference>
<dbReference type="EMBL" id="MG250486">
    <property type="protein sequence ID" value="AUE23456.1"/>
    <property type="molecule type" value="Genomic_DNA"/>
</dbReference>
<dbReference type="InterPro" id="IPR010902">
    <property type="entry name" value="NUMOD4"/>
</dbReference>
<keyword evidence="4" id="KW-1185">Reference proteome</keyword>
<evidence type="ECO:0000256" key="1">
    <source>
        <dbReference type="SAM" id="MobiDB-lite"/>
    </source>
</evidence>
<organism evidence="3 4">
    <name type="scientific">Raoultella phage Ro1</name>
    <dbReference type="NCBI Taxonomy" id="2053702"/>
    <lineage>
        <taxon>Viruses</taxon>
        <taxon>Duplodnaviria</taxon>
        <taxon>Heunggongvirae</taxon>
        <taxon>Uroviricota</taxon>
        <taxon>Caudoviricetes</taxon>
        <taxon>Vequintavirinae</taxon>
        <taxon>Mydovirus</taxon>
        <taxon>Mydovirus Ro1</taxon>
    </lineage>
</organism>
<dbReference type="Pfam" id="PF07463">
    <property type="entry name" value="NUMOD4"/>
    <property type="match status" value="1"/>
</dbReference>
<name>A0A2H4YHN1_9CAUD</name>
<dbReference type="SUPFAM" id="SSF54060">
    <property type="entry name" value="His-Me finger endonucleases"/>
    <property type="match status" value="1"/>
</dbReference>
<evidence type="ECO:0000313" key="3">
    <source>
        <dbReference type="EMBL" id="AUE23456.1"/>
    </source>
</evidence>
<feature type="region of interest" description="Disordered" evidence="1">
    <location>
        <begin position="192"/>
        <end position="211"/>
    </location>
</feature>
<accession>A0A2H4YHN1</accession>
<feature type="compositionally biased region" description="Basic residues" evidence="1">
    <location>
        <begin position="196"/>
        <end position="205"/>
    </location>
</feature>
<gene>
    <name evidence="3" type="ORF">Ro1_00251</name>
</gene>
<dbReference type="Proteomes" id="UP000241480">
    <property type="component" value="Segment"/>
</dbReference>
<protein>
    <recommendedName>
        <fullName evidence="2">NUMOD4 domain-containing protein</fullName>
    </recommendedName>
</protein>
<feature type="domain" description="NUMOD4" evidence="2">
    <location>
        <begin position="2"/>
        <end position="61"/>
    </location>
</feature>
<sequence length="211" mass="24207">MEIWKEIPSSEGKYSISNYGRLRRNRYERVNKNQVTSWVQVYDERILSPSKDTHGYLQASLIVGNLPKSMLLHRLVAEAFLAPPSQELIDECLKAGHKVVLVNHKDENPLNNHVDNLEWCTPSYNNEYSPQDYSNRSGDNCKHAVLKESDVDKILKLRGKMSQQAIADMFDVKQITISNIFTGRSWSSYTGIPRKERNKGKRAAKTKLLSQ</sequence>
<evidence type="ECO:0000259" key="2">
    <source>
        <dbReference type="Pfam" id="PF07463"/>
    </source>
</evidence>
<evidence type="ECO:0000313" key="4">
    <source>
        <dbReference type="Proteomes" id="UP000241480"/>
    </source>
</evidence>
<dbReference type="GO" id="GO:0016788">
    <property type="term" value="F:hydrolase activity, acting on ester bonds"/>
    <property type="evidence" value="ECO:0007669"/>
    <property type="project" value="InterPro"/>
</dbReference>
<dbReference type="Gene3D" id="3.90.75.20">
    <property type="match status" value="1"/>
</dbReference>
<proteinExistence type="predicted"/>